<comment type="caution">
    <text evidence="3">The sequence shown here is derived from an EMBL/GenBank/DDBJ whole genome shotgun (WGS) entry which is preliminary data.</text>
</comment>
<feature type="region of interest" description="Disordered" evidence="1">
    <location>
        <begin position="160"/>
        <end position="381"/>
    </location>
</feature>
<dbReference type="PANTHER" id="PTHR14580">
    <property type="entry name" value="MULTIPLE MYELOMA TUMOR-ASSOCIATED PROTEIN 2 FAMILY MEMBER"/>
    <property type="match status" value="1"/>
</dbReference>
<feature type="compositionally biased region" description="Basic residues" evidence="1">
    <location>
        <begin position="306"/>
        <end position="338"/>
    </location>
</feature>
<dbReference type="Proteomes" id="UP001479436">
    <property type="component" value="Unassembled WGS sequence"/>
</dbReference>
<organism evidence="3 4">
    <name type="scientific">Basidiobolus ranarum</name>
    <dbReference type="NCBI Taxonomy" id="34480"/>
    <lineage>
        <taxon>Eukaryota</taxon>
        <taxon>Fungi</taxon>
        <taxon>Fungi incertae sedis</taxon>
        <taxon>Zoopagomycota</taxon>
        <taxon>Entomophthoromycotina</taxon>
        <taxon>Basidiobolomycetes</taxon>
        <taxon>Basidiobolales</taxon>
        <taxon>Basidiobolaceae</taxon>
        <taxon>Basidiobolus</taxon>
    </lineage>
</organism>
<accession>A0ABR2W9H6</accession>
<evidence type="ECO:0000256" key="1">
    <source>
        <dbReference type="SAM" id="MobiDB-lite"/>
    </source>
</evidence>
<feature type="compositionally biased region" description="Basic and acidic residues" evidence="1">
    <location>
        <begin position="274"/>
        <end position="305"/>
    </location>
</feature>
<evidence type="ECO:0000259" key="2">
    <source>
        <dbReference type="Pfam" id="PF10159"/>
    </source>
</evidence>
<evidence type="ECO:0000313" key="3">
    <source>
        <dbReference type="EMBL" id="KAK9727563.1"/>
    </source>
</evidence>
<feature type="compositionally biased region" description="Basic and acidic residues" evidence="1">
    <location>
        <begin position="359"/>
        <end position="373"/>
    </location>
</feature>
<gene>
    <name evidence="3" type="ORF">K7432_001730</name>
</gene>
<feature type="region of interest" description="Disordered" evidence="1">
    <location>
        <begin position="83"/>
        <end position="134"/>
    </location>
</feature>
<name>A0ABR2W9H6_9FUNG</name>
<dbReference type="InterPro" id="IPR039207">
    <property type="entry name" value="MMTAG2-like"/>
</dbReference>
<reference evidence="3 4" key="1">
    <citation type="submission" date="2023-04" db="EMBL/GenBank/DDBJ databases">
        <title>Genome of Basidiobolus ranarum AG-B5.</title>
        <authorList>
            <person name="Stajich J.E."/>
            <person name="Carter-House D."/>
            <person name="Gryganskyi A."/>
        </authorList>
    </citation>
    <scope>NUCLEOTIDE SEQUENCE [LARGE SCALE GENOMIC DNA]</scope>
    <source>
        <strain evidence="3 4">AG-B5</strain>
    </source>
</reference>
<feature type="compositionally biased region" description="Basic residues" evidence="1">
    <location>
        <begin position="176"/>
        <end position="195"/>
    </location>
</feature>
<keyword evidence="4" id="KW-1185">Reference proteome</keyword>
<feature type="domain" description="Multiple myeloma tumor-associated protein 2-like N-terminal" evidence="2">
    <location>
        <begin position="8"/>
        <end position="81"/>
    </location>
</feature>
<dbReference type="InterPro" id="IPR019315">
    <property type="entry name" value="MMTA2_N"/>
</dbReference>
<evidence type="ECO:0000313" key="4">
    <source>
        <dbReference type="Proteomes" id="UP001479436"/>
    </source>
</evidence>
<protein>
    <recommendedName>
        <fullName evidence="2">Multiple myeloma tumor-associated protein 2-like N-terminal domain-containing protein</fullName>
    </recommendedName>
</protein>
<proteinExistence type="predicted"/>
<dbReference type="Pfam" id="PF10159">
    <property type="entry name" value="MMtag"/>
    <property type="match status" value="1"/>
</dbReference>
<dbReference type="EMBL" id="JASJQH010006917">
    <property type="protein sequence ID" value="KAK9727563.1"/>
    <property type="molecule type" value="Genomic_DNA"/>
</dbReference>
<sequence length="381" mass="44772">MFHPTRGGVRGGQDQFSWDDVKEDKYRENYLGHSVKAPVGRWQKGKDLLWYEHSKEAADKRAEELRAIKEAEADAMAEALGLPKRNHTSNISDKEIQNIVKKNQDDSEEETVGSLGRGLGFKQSGRLVNSTTEPVDTREQLILGNVPTYGKNVIIAKAEDKEELELLNSDHISAKKDKKHKKKHKKEKHRKKSKHSRDYSRSRSRSLTPESRDRKPYSGRSHKLRESSPPRKTRRQSPTSADSYRRDRSISRERRSRSPMRDRSSKSERRHRSSSRDNSRTIPRERRGRRREREISESPNFDRPKGYRQGRSRSRSRSRSPYNKGHRRNERSPNRRRFSSNDRGKDYDSHSRRHRSRSPHRDHQRPSSRRSFDNENPNTDP</sequence>
<feature type="compositionally biased region" description="Basic and acidic residues" evidence="1">
    <location>
        <begin position="243"/>
        <end position="253"/>
    </location>
</feature>
<feature type="compositionally biased region" description="Basic and acidic residues" evidence="1">
    <location>
        <begin position="339"/>
        <end position="350"/>
    </location>
</feature>
<dbReference type="PANTHER" id="PTHR14580:SF0">
    <property type="entry name" value="MULTIPLE MYELOMA TUMOR-ASSOCIATED PROTEIN 2"/>
    <property type="match status" value="1"/>
</dbReference>